<keyword evidence="1" id="KW-0732">Signal</keyword>
<gene>
    <name evidence="2" type="ordered locus">PB2503_05377</name>
</gene>
<reference evidence="3" key="1">
    <citation type="submission" date="2010-08" db="EMBL/GenBank/DDBJ databases">
        <title>Genome sequence of Parvularcula bermudensis HTCC2503.</title>
        <authorList>
            <person name="Kang D.-M."/>
            <person name="Oh H.-M."/>
            <person name="Cho J.-C."/>
        </authorList>
    </citation>
    <scope>NUCLEOTIDE SEQUENCE [LARGE SCALE GENOMIC DNA]</scope>
    <source>
        <strain evidence="3">ATCC BAA-594 / HTCC2503 / KCTC 12087</strain>
    </source>
</reference>
<feature type="signal peptide" evidence="1">
    <location>
        <begin position="1"/>
        <end position="18"/>
    </location>
</feature>
<dbReference type="Pfam" id="PF09476">
    <property type="entry name" value="Pilus_CpaD"/>
    <property type="match status" value="1"/>
</dbReference>
<protein>
    <recommendedName>
        <fullName evidence="4">Pilus assembly protein CpaD</fullName>
    </recommendedName>
</protein>
<accession>E0TGA6</accession>
<dbReference type="InterPro" id="IPR013361">
    <property type="entry name" value="Pilus_CpaD"/>
</dbReference>
<name>E0TGA6_PARBH</name>
<dbReference type="Proteomes" id="UP000001302">
    <property type="component" value="Chromosome"/>
</dbReference>
<keyword evidence="3" id="KW-1185">Reference proteome</keyword>
<sequence>MRKIAVLLPLLVVSAACTSPFNSEVHSLSAAERHPITVDQQAVTLTIPIDSTRSGLSRGDLQQLDRFVSAYRTKGYGPITVTAPAGTGRDLEANETAAAVRAALNDSGVAYADIQGASVTSSTAKEVMVSFVRYVAQGPQCGVFDNERAARFRNLSHPNFGCSSQHNLAAMIADPRDLTRAQSTTTRDGHLASKPINTQNTVVIEAVEVELD</sequence>
<dbReference type="STRING" id="314260.PB2503_05377"/>
<dbReference type="NCBIfam" id="TIGR02522">
    <property type="entry name" value="pilus_cpaD"/>
    <property type="match status" value="1"/>
</dbReference>
<dbReference type="AlphaFoldDB" id="E0TGA6"/>
<dbReference type="RefSeq" id="WP_013300123.1">
    <property type="nucleotide sequence ID" value="NC_014414.1"/>
</dbReference>
<reference evidence="2 3" key="2">
    <citation type="journal article" date="2011" name="J. Bacteriol.">
        <title>Complete genome sequence of strain HTCC2503T of Parvularcula bermudensis, the type species of the order "Parvularculales" in the class Alphaproteobacteria.</title>
        <authorList>
            <person name="Oh H.M."/>
            <person name="Kang I."/>
            <person name="Vergin K.L."/>
            <person name="Kang D."/>
            <person name="Rhee K.H."/>
            <person name="Giovannoni S.J."/>
            <person name="Cho J.C."/>
        </authorList>
    </citation>
    <scope>NUCLEOTIDE SEQUENCE [LARGE SCALE GENOMIC DNA]</scope>
    <source>
        <strain evidence="3">ATCC BAA-594 / HTCC2503 / KCTC 12087</strain>
    </source>
</reference>
<dbReference type="OrthoDB" id="9802674at2"/>
<dbReference type="PROSITE" id="PS51257">
    <property type="entry name" value="PROKAR_LIPOPROTEIN"/>
    <property type="match status" value="1"/>
</dbReference>
<dbReference type="KEGG" id="pbr:PB2503_05377"/>
<evidence type="ECO:0008006" key="4">
    <source>
        <dbReference type="Google" id="ProtNLM"/>
    </source>
</evidence>
<evidence type="ECO:0000256" key="1">
    <source>
        <dbReference type="SAM" id="SignalP"/>
    </source>
</evidence>
<dbReference type="eggNOG" id="COG5461">
    <property type="taxonomic scope" value="Bacteria"/>
</dbReference>
<dbReference type="HOGENOM" id="CLU_098988_0_0_5"/>
<dbReference type="EMBL" id="CP002156">
    <property type="protein sequence ID" value="ADM09149.1"/>
    <property type="molecule type" value="Genomic_DNA"/>
</dbReference>
<dbReference type="InterPro" id="IPR019027">
    <property type="entry name" value="Pilus_biogenesis_CpaD-related"/>
</dbReference>
<evidence type="ECO:0000313" key="3">
    <source>
        <dbReference type="Proteomes" id="UP000001302"/>
    </source>
</evidence>
<organism evidence="2 3">
    <name type="scientific">Parvularcula bermudensis (strain ATCC BAA-594 / HTCC2503 / KCTC 12087)</name>
    <dbReference type="NCBI Taxonomy" id="314260"/>
    <lineage>
        <taxon>Bacteria</taxon>
        <taxon>Pseudomonadati</taxon>
        <taxon>Pseudomonadota</taxon>
        <taxon>Alphaproteobacteria</taxon>
        <taxon>Parvularculales</taxon>
        <taxon>Parvularculaceae</taxon>
        <taxon>Parvularcula</taxon>
    </lineage>
</organism>
<proteinExistence type="predicted"/>
<evidence type="ECO:0000313" key="2">
    <source>
        <dbReference type="EMBL" id="ADM09149.1"/>
    </source>
</evidence>
<feature type="chain" id="PRO_5003140619" description="Pilus assembly protein CpaD" evidence="1">
    <location>
        <begin position="19"/>
        <end position="212"/>
    </location>
</feature>